<keyword evidence="1" id="KW-1133">Transmembrane helix</keyword>
<proteinExistence type="predicted"/>
<dbReference type="AlphaFoldDB" id="A0A7S4A3R7"/>
<dbReference type="Proteomes" id="UP000789595">
    <property type="component" value="Unassembled WGS sequence"/>
</dbReference>
<gene>
    <name evidence="2" type="ORF">PCAL00307_LOCUS18142</name>
    <name evidence="3" type="ORF">PECAL_2P11600</name>
</gene>
<dbReference type="EMBL" id="CAKKNE010000002">
    <property type="protein sequence ID" value="CAH0368110.1"/>
    <property type="molecule type" value="Genomic_DNA"/>
</dbReference>
<accession>A0A7S4A3R7</accession>
<keyword evidence="1" id="KW-0472">Membrane</keyword>
<reference evidence="3" key="2">
    <citation type="submission" date="2021-11" db="EMBL/GenBank/DDBJ databases">
        <authorList>
            <consortium name="Genoscope - CEA"/>
            <person name="William W."/>
        </authorList>
    </citation>
    <scope>NUCLEOTIDE SEQUENCE</scope>
</reference>
<reference evidence="2" key="1">
    <citation type="submission" date="2021-01" db="EMBL/GenBank/DDBJ databases">
        <authorList>
            <person name="Corre E."/>
            <person name="Pelletier E."/>
            <person name="Niang G."/>
            <person name="Scheremetjew M."/>
            <person name="Finn R."/>
            <person name="Kale V."/>
            <person name="Holt S."/>
            <person name="Cochrane G."/>
            <person name="Meng A."/>
            <person name="Brown T."/>
            <person name="Cohen L."/>
        </authorList>
    </citation>
    <scope>NUCLEOTIDE SEQUENCE</scope>
    <source>
        <strain evidence="2">CCMP1756</strain>
    </source>
</reference>
<evidence type="ECO:0000256" key="1">
    <source>
        <dbReference type="SAM" id="Phobius"/>
    </source>
</evidence>
<evidence type="ECO:0000313" key="4">
    <source>
        <dbReference type="Proteomes" id="UP000789595"/>
    </source>
</evidence>
<organism evidence="2">
    <name type="scientific">Pelagomonas calceolata</name>
    <dbReference type="NCBI Taxonomy" id="35677"/>
    <lineage>
        <taxon>Eukaryota</taxon>
        <taxon>Sar</taxon>
        <taxon>Stramenopiles</taxon>
        <taxon>Ochrophyta</taxon>
        <taxon>Pelagophyceae</taxon>
        <taxon>Pelagomonadales</taxon>
        <taxon>Pelagomonadaceae</taxon>
        <taxon>Pelagomonas</taxon>
    </lineage>
</organism>
<keyword evidence="1" id="KW-0812">Transmembrane</keyword>
<sequence length="144" mass="15752">MDKPLEYADDLDDDEARQALCTSNACADPGCAAIEMTDALPEPAWVLNCAQDTTFDQVRYERRYAARPPASRSTAFAAVARKIYGAAGDRGRRQAQYAYRSAPTHKLAALVLLALFSATLFAVLVSPRRRHNHGSVTPLNATRP</sequence>
<keyword evidence="4" id="KW-1185">Reference proteome</keyword>
<protein>
    <submittedName>
        <fullName evidence="2">Uncharacterized protein</fullName>
    </submittedName>
</protein>
<evidence type="ECO:0000313" key="2">
    <source>
        <dbReference type="EMBL" id="CAE0702697.1"/>
    </source>
</evidence>
<evidence type="ECO:0000313" key="3">
    <source>
        <dbReference type="EMBL" id="CAH0368110.1"/>
    </source>
</evidence>
<name>A0A7S4A3R7_9STRA</name>
<feature type="transmembrane region" description="Helical" evidence="1">
    <location>
        <begin position="107"/>
        <end position="125"/>
    </location>
</feature>
<dbReference type="EMBL" id="HBIW01021039">
    <property type="protein sequence ID" value="CAE0702697.1"/>
    <property type="molecule type" value="Transcribed_RNA"/>
</dbReference>